<name>A0A1V2K3N2_PSECE</name>
<dbReference type="AlphaFoldDB" id="A0A1V2K3N2"/>
<dbReference type="Proteomes" id="UP000189295">
    <property type="component" value="Unassembled WGS sequence"/>
</dbReference>
<reference evidence="2 3" key="1">
    <citation type="submission" date="2016-10" db="EMBL/GenBank/DDBJ databases">
        <title>Pseudomonas lactis sp. nov. and Pseudomonas paralactis sp. nov., isolated from bovine raw milk.</title>
        <authorList>
            <person name="Von Neubeck M."/>
            <person name="Huptas C."/>
            <person name="Glueck C."/>
            <person name="Krewinkel M."/>
            <person name="Stoeckel M."/>
            <person name="Stressler T."/>
            <person name="Fischer L."/>
            <person name="Hinrichs J."/>
            <person name="Scherer S."/>
            <person name="Wenning M."/>
        </authorList>
    </citation>
    <scope>NUCLEOTIDE SEQUENCE [LARGE SCALE GENOMIC DNA]</scope>
    <source>
        <strain evidence="2 3">DSM 17516</strain>
    </source>
</reference>
<evidence type="ECO:0000313" key="2">
    <source>
        <dbReference type="EMBL" id="ONH52337.1"/>
    </source>
</evidence>
<dbReference type="EMBL" id="MNPW01000009">
    <property type="protein sequence ID" value="ONH52337.1"/>
    <property type="molecule type" value="Genomic_DNA"/>
</dbReference>
<evidence type="ECO:0000256" key="1">
    <source>
        <dbReference type="SAM" id="SignalP"/>
    </source>
</evidence>
<accession>A0A1V2K3N2</accession>
<comment type="caution">
    <text evidence="2">The sequence shown here is derived from an EMBL/GenBank/DDBJ whole genome shotgun (WGS) entry which is preliminary data.</text>
</comment>
<sequence>MTLHHLPIVGLCLISTLSFAAAPTPDAIAEYESANQAMEQMQRGYAQLQDLPAETDADRAKGRALINELSALSTRMYAHLDNAVAAGHAVAMYQKAKMLAVKTIGKGNKAVCDLYGQAAELGLMAGALEYAKCLDFYPSTAEYGRRLEILKLALEGQDPYVAEYPLLTSFPYCFPKHKTALQPGEDAIAWVVDNARPQALSAEDFRAEGYYTLAMTGLDEQPREIKAGFLRAAFAHGCREDSARIAKNLGVTVPSGK</sequence>
<evidence type="ECO:0000313" key="3">
    <source>
        <dbReference type="Proteomes" id="UP000189295"/>
    </source>
</evidence>
<proteinExistence type="predicted"/>
<feature type="chain" id="PRO_5010718548" description="Sel1 repeat family protein" evidence="1">
    <location>
        <begin position="21"/>
        <end position="257"/>
    </location>
</feature>
<dbReference type="RefSeq" id="WP_076953098.1">
    <property type="nucleotide sequence ID" value="NZ_MNPW01000009.1"/>
</dbReference>
<organism evidence="2 3">
    <name type="scientific">Pseudomonas cedrina subsp. cedrina</name>
    <dbReference type="NCBI Taxonomy" id="76762"/>
    <lineage>
        <taxon>Bacteria</taxon>
        <taxon>Pseudomonadati</taxon>
        <taxon>Pseudomonadota</taxon>
        <taxon>Gammaproteobacteria</taxon>
        <taxon>Pseudomonadales</taxon>
        <taxon>Pseudomonadaceae</taxon>
        <taxon>Pseudomonas</taxon>
    </lineage>
</organism>
<keyword evidence="1" id="KW-0732">Signal</keyword>
<gene>
    <name evidence="2" type="ORF">BLL36_19880</name>
</gene>
<feature type="signal peptide" evidence="1">
    <location>
        <begin position="1"/>
        <end position="20"/>
    </location>
</feature>
<protein>
    <recommendedName>
        <fullName evidence="4">Sel1 repeat family protein</fullName>
    </recommendedName>
</protein>
<evidence type="ECO:0008006" key="4">
    <source>
        <dbReference type="Google" id="ProtNLM"/>
    </source>
</evidence>
<dbReference type="OrthoDB" id="6987011at2"/>